<organism evidence="8 9">
    <name type="scientific">Diaporthe australafricana</name>
    <dbReference type="NCBI Taxonomy" id="127596"/>
    <lineage>
        <taxon>Eukaryota</taxon>
        <taxon>Fungi</taxon>
        <taxon>Dikarya</taxon>
        <taxon>Ascomycota</taxon>
        <taxon>Pezizomycotina</taxon>
        <taxon>Sordariomycetes</taxon>
        <taxon>Sordariomycetidae</taxon>
        <taxon>Diaporthales</taxon>
        <taxon>Diaporthaceae</taxon>
        <taxon>Diaporthe</taxon>
    </lineage>
</organism>
<dbReference type="Gene3D" id="1.10.167.10">
    <property type="entry name" value="Regulator of G-protein Signalling 4, domain 2"/>
    <property type="match status" value="1"/>
</dbReference>
<dbReference type="PANTHER" id="PTHR47429">
    <property type="entry name" value="PROTEIN TWIN LOV 1"/>
    <property type="match status" value="1"/>
</dbReference>
<keyword evidence="9" id="KW-1185">Reference proteome</keyword>
<keyword evidence="2" id="KW-0288">FMN</keyword>
<dbReference type="InterPro" id="IPR044926">
    <property type="entry name" value="RGS_subdomain_2"/>
</dbReference>
<comment type="caution">
    <text evidence="8">The sequence shown here is derived from an EMBL/GenBank/DDBJ whole genome shotgun (WGS) entry which is preliminary data.</text>
</comment>
<protein>
    <recommendedName>
        <fullName evidence="10">PAS domain-containing protein</fullName>
    </recommendedName>
</protein>
<evidence type="ECO:0000256" key="2">
    <source>
        <dbReference type="ARBA" id="ARBA00022643"/>
    </source>
</evidence>
<evidence type="ECO:0000259" key="7">
    <source>
        <dbReference type="PROSITE" id="PS50132"/>
    </source>
</evidence>
<dbReference type="NCBIfam" id="TIGR00229">
    <property type="entry name" value="sensory_box"/>
    <property type="match status" value="1"/>
</dbReference>
<gene>
    <name evidence="8" type="ORF">Daus18300_005599</name>
</gene>
<feature type="compositionally biased region" description="Basic and acidic residues" evidence="4">
    <location>
        <begin position="448"/>
        <end position="465"/>
    </location>
</feature>
<evidence type="ECO:0000256" key="3">
    <source>
        <dbReference type="ARBA" id="ARBA00022991"/>
    </source>
</evidence>
<name>A0ABR3X0F6_9PEZI</name>
<accession>A0ABR3X0F6</accession>
<dbReference type="InterPro" id="IPR036305">
    <property type="entry name" value="RGS_sf"/>
</dbReference>
<feature type="domain" description="PAC" evidence="6">
    <location>
        <begin position="370"/>
        <end position="424"/>
    </location>
</feature>
<dbReference type="SUPFAM" id="SSF55785">
    <property type="entry name" value="PYP-like sensor domain (PAS domain)"/>
    <property type="match status" value="1"/>
</dbReference>
<proteinExistence type="predicted"/>
<sequence>MATTPSPRQISPDPLGITATKSDSSDDSVTTPCLGEAGRHLYGSLFRRDSSSTTLPFPEFKMENEGSDQQVRPLSPPPSPLSPLSSRRKKIPDPLTRRLKNKSGLKSHVNDSALRQYTDYDNLGTPRSPFFSPGIWTGNTFGEPDARTNLEQFEDAFTPQLPILDVFAMKTVNAVLKDPAALSRMRQFAQSRGRYKDIDFLMKVEEYENTMSTVSSIMANVSMKFTGVAASQPIRLPMSVSKSLNTDIKNVSTSLLPGLENLFDDAKSHIERSLSQDIYPDFLKHQLSLALQTIGPGYSPSQICSGFGDSFCIADSYQKDSPLVFVSDGLAGLTGYKHDELVGRNCRFLQGAGTRPSGVDRIRDAISKNNEWSELLLNYRKDGRVFWNLLFTAHLMGLDGQVRYHLGGQVDVTEVLESQESVANMLGYVAPLRDRKLPTLDEHENRGSWRNAFKERRQGRERESKYPPQTSRNKFFKSFRRHSRGDTPVSPLDNESNQDLSTSEPSTPMEQRGSIHLPCPPTPTHHAVLSPYSRFIVLEYIPAVSSGNSHDKKSSRAQLPVAFCSTAVMDSFNNGTHQKYLADVIGNNIFKVLSETGNSPSVSKSFKSTVRVSIAEGRTAKLDLTLNGHSIRRPRGLSLSRKSSGVGLSALGIGGDATPNAQSPGHHSRGLRKSMSLEKLVPTNHGNGSAEDYVSYWTPLKDGQQATRFVVVVLIPEVS</sequence>
<feature type="compositionally biased region" description="Polar residues" evidence="4">
    <location>
        <begin position="493"/>
        <end position="509"/>
    </location>
</feature>
<dbReference type="EMBL" id="JAWRVE010000041">
    <property type="protein sequence ID" value="KAL1869387.1"/>
    <property type="molecule type" value="Genomic_DNA"/>
</dbReference>
<reference evidence="8 9" key="1">
    <citation type="journal article" date="2024" name="IMA Fungus">
        <title>IMA Genome - F19 : A genome assembly and annotation guide to empower mycologists, including annotated draft genome sequences of Ceratocystis pirilliformis, Diaporthe australafricana, Fusarium ophioides, Paecilomyces lecythidis, and Sporothrix stenoceras.</title>
        <authorList>
            <person name="Aylward J."/>
            <person name="Wilson A.M."/>
            <person name="Visagie C.M."/>
            <person name="Spraker J."/>
            <person name="Barnes I."/>
            <person name="Buitendag C."/>
            <person name="Ceriani C."/>
            <person name="Del Mar Angel L."/>
            <person name="du Plessis D."/>
            <person name="Fuchs T."/>
            <person name="Gasser K."/>
            <person name="Kramer D."/>
            <person name="Li W."/>
            <person name="Munsamy K."/>
            <person name="Piso A."/>
            <person name="Price J.L."/>
            <person name="Sonnekus B."/>
            <person name="Thomas C."/>
            <person name="van der Nest A."/>
            <person name="van Dijk A."/>
            <person name="van Heerden A."/>
            <person name="van Vuuren N."/>
            <person name="Yilmaz N."/>
            <person name="Duong T.A."/>
            <person name="van der Merwe N.A."/>
            <person name="Wingfield M.J."/>
            <person name="Wingfield B.D."/>
        </authorList>
    </citation>
    <scope>NUCLEOTIDE SEQUENCE [LARGE SCALE GENOMIC DNA]</scope>
    <source>
        <strain evidence="8 9">CMW 18300</strain>
    </source>
</reference>
<dbReference type="CDD" id="cd00130">
    <property type="entry name" value="PAS"/>
    <property type="match status" value="1"/>
</dbReference>
<dbReference type="Pfam" id="PF00615">
    <property type="entry name" value="RGS"/>
    <property type="match status" value="1"/>
</dbReference>
<dbReference type="InterPro" id="IPR035965">
    <property type="entry name" value="PAS-like_dom_sf"/>
</dbReference>
<evidence type="ECO:0000259" key="6">
    <source>
        <dbReference type="PROSITE" id="PS50113"/>
    </source>
</evidence>
<dbReference type="InterPro" id="IPR000700">
    <property type="entry name" value="PAS-assoc_C"/>
</dbReference>
<dbReference type="SMART" id="SM00315">
    <property type="entry name" value="RGS"/>
    <property type="match status" value="1"/>
</dbReference>
<dbReference type="Proteomes" id="UP001583177">
    <property type="component" value="Unassembled WGS sequence"/>
</dbReference>
<keyword evidence="3" id="KW-0157">Chromophore</keyword>
<evidence type="ECO:0000313" key="9">
    <source>
        <dbReference type="Proteomes" id="UP001583177"/>
    </source>
</evidence>
<evidence type="ECO:0008006" key="10">
    <source>
        <dbReference type="Google" id="ProtNLM"/>
    </source>
</evidence>
<dbReference type="InterPro" id="IPR016137">
    <property type="entry name" value="RGS"/>
</dbReference>
<feature type="region of interest" description="Disordered" evidence="4">
    <location>
        <begin position="1"/>
        <end position="110"/>
    </location>
</feature>
<dbReference type="Gene3D" id="3.30.450.20">
    <property type="entry name" value="PAS domain"/>
    <property type="match status" value="1"/>
</dbReference>
<dbReference type="SUPFAM" id="SSF48097">
    <property type="entry name" value="Regulator of G-protein signaling, RGS"/>
    <property type="match status" value="1"/>
</dbReference>
<dbReference type="PROSITE" id="PS50132">
    <property type="entry name" value="RGS"/>
    <property type="match status" value="1"/>
</dbReference>
<dbReference type="Pfam" id="PF13426">
    <property type="entry name" value="PAS_9"/>
    <property type="match status" value="1"/>
</dbReference>
<evidence type="ECO:0000256" key="4">
    <source>
        <dbReference type="SAM" id="MobiDB-lite"/>
    </source>
</evidence>
<feature type="domain" description="RGS" evidence="7">
    <location>
        <begin position="171"/>
        <end position="284"/>
    </location>
</feature>
<feature type="compositionally biased region" description="Basic residues" evidence="4">
    <location>
        <begin position="474"/>
        <end position="483"/>
    </location>
</feature>
<feature type="region of interest" description="Disordered" evidence="4">
    <location>
        <begin position="448"/>
        <end position="515"/>
    </location>
</feature>
<feature type="region of interest" description="Disordered" evidence="4">
    <location>
        <begin position="652"/>
        <end position="671"/>
    </location>
</feature>
<evidence type="ECO:0000259" key="5">
    <source>
        <dbReference type="PROSITE" id="PS50112"/>
    </source>
</evidence>
<evidence type="ECO:0000313" key="8">
    <source>
        <dbReference type="EMBL" id="KAL1869387.1"/>
    </source>
</evidence>
<dbReference type="PANTHER" id="PTHR47429:SF2">
    <property type="entry name" value="PROTEIN TWIN LOV 1"/>
    <property type="match status" value="1"/>
</dbReference>
<feature type="domain" description="PAS" evidence="5">
    <location>
        <begin position="320"/>
        <end position="345"/>
    </location>
</feature>
<dbReference type="InterPro" id="IPR000014">
    <property type="entry name" value="PAS"/>
</dbReference>
<keyword evidence="1" id="KW-0285">Flavoprotein</keyword>
<dbReference type="PROSITE" id="PS50112">
    <property type="entry name" value="PAS"/>
    <property type="match status" value="1"/>
</dbReference>
<dbReference type="PROSITE" id="PS50113">
    <property type="entry name" value="PAC"/>
    <property type="match status" value="1"/>
</dbReference>
<evidence type="ECO:0000256" key="1">
    <source>
        <dbReference type="ARBA" id="ARBA00022630"/>
    </source>
</evidence>